<sequence length="429" mass="49812">MDNIELRSDEVKEILQRMPNWIIRSGTTMFFLIILLIVVGSWFFRYPDIIHSKLVLTTLNPPAELIARSSGQIQNLYVADNQEVKKGELLAIIENPAVNDDVFVLKSKMEEFHEHLTGVDGIKSKLLEGDFRLGQIQSYYNGFLKSYVDYQRFFDLDYYDRKIASYRDKISKYNLYYDRQYQQKVISESELEIAKKQFIRDSSLFVRGVISQSDFQNARKKYLEQSYAFHGSRSSLASTQISISEVNQQIIDLELNKENERKELQNLLIQSFDNLKAQINIWEQKYVLTTPIDGKVSFNRFYSSNQNVKTGERVFTVLPSDSAKIVARVELGVQGAGKVKIGQRVNIKLDNYPYLEYGMLEGTIRSISKVPEDQKYSLDVDFPNGLVTNYDIELEFAQQIEGQAEIITEDFRLLQRIFNPIRALLKERL</sequence>
<organism evidence="7 8">
    <name type="scientific">Paralabilibaculum antarcticum</name>
    <dbReference type="NCBI Taxonomy" id="2912572"/>
    <lineage>
        <taxon>Bacteria</taxon>
        <taxon>Pseudomonadati</taxon>
        <taxon>Bacteroidota</taxon>
        <taxon>Bacteroidia</taxon>
        <taxon>Marinilabiliales</taxon>
        <taxon>Marinifilaceae</taxon>
        <taxon>Paralabilibaculum</taxon>
    </lineage>
</organism>
<name>A0ABT5VWX9_9BACT</name>
<dbReference type="Gene3D" id="2.40.50.100">
    <property type="match status" value="1"/>
</dbReference>
<feature type="transmembrane region" description="Helical" evidence="6">
    <location>
        <begin position="21"/>
        <end position="44"/>
    </location>
</feature>
<keyword evidence="3 6" id="KW-1133">Transmembrane helix</keyword>
<dbReference type="Proteomes" id="UP001528920">
    <property type="component" value="Unassembled WGS sequence"/>
</dbReference>
<protein>
    <submittedName>
        <fullName evidence="7">HlyD family secretion protein</fullName>
    </submittedName>
</protein>
<dbReference type="PANTHER" id="PTHR30386">
    <property type="entry name" value="MEMBRANE FUSION SUBUNIT OF EMRAB-TOLC MULTIDRUG EFFLUX PUMP"/>
    <property type="match status" value="1"/>
</dbReference>
<evidence type="ECO:0000256" key="4">
    <source>
        <dbReference type="ARBA" id="ARBA00023136"/>
    </source>
</evidence>
<accession>A0ABT5VWX9</accession>
<reference evidence="7 8" key="1">
    <citation type="submission" date="2022-01" db="EMBL/GenBank/DDBJ databases">
        <title>Labilibaculum sp. nov, a marine bacterium isolated from Antarctica.</title>
        <authorList>
            <person name="Dai W."/>
        </authorList>
    </citation>
    <scope>NUCLEOTIDE SEQUENCE [LARGE SCALE GENOMIC DNA]</scope>
    <source>
        <strain evidence="7 8">DW002</strain>
    </source>
</reference>
<evidence type="ECO:0000256" key="5">
    <source>
        <dbReference type="SAM" id="Coils"/>
    </source>
</evidence>
<evidence type="ECO:0000313" key="7">
    <source>
        <dbReference type="EMBL" id="MDE5419900.1"/>
    </source>
</evidence>
<keyword evidence="8" id="KW-1185">Reference proteome</keyword>
<evidence type="ECO:0000256" key="2">
    <source>
        <dbReference type="ARBA" id="ARBA00022692"/>
    </source>
</evidence>
<dbReference type="PANTHER" id="PTHR30386:SF26">
    <property type="entry name" value="TRANSPORT PROTEIN COMB"/>
    <property type="match status" value="1"/>
</dbReference>
<dbReference type="Gene3D" id="2.40.30.170">
    <property type="match status" value="1"/>
</dbReference>
<comment type="caution">
    <text evidence="7">The sequence shown here is derived from an EMBL/GenBank/DDBJ whole genome shotgun (WGS) entry which is preliminary data.</text>
</comment>
<evidence type="ECO:0000256" key="3">
    <source>
        <dbReference type="ARBA" id="ARBA00022989"/>
    </source>
</evidence>
<keyword evidence="4 6" id="KW-0472">Membrane</keyword>
<feature type="coiled-coil region" evidence="5">
    <location>
        <begin position="243"/>
        <end position="270"/>
    </location>
</feature>
<proteinExistence type="predicted"/>
<keyword evidence="2 6" id="KW-0812">Transmembrane</keyword>
<evidence type="ECO:0000256" key="6">
    <source>
        <dbReference type="SAM" id="Phobius"/>
    </source>
</evidence>
<dbReference type="RefSeq" id="WP_275111230.1">
    <property type="nucleotide sequence ID" value="NZ_JAKJSC010000006.1"/>
</dbReference>
<evidence type="ECO:0000313" key="8">
    <source>
        <dbReference type="Proteomes" id="UP001528920"/>
    </source>
</evidence>
<dbReference type="PRINTS" id="PR01490">
    <property type="entry name" value="RTXTOXIND"/>
</dbReference>
<evidence type="ECO:0000256" key="1">
    <source>
        <dbReference type="ARBA" id="ARBA00004167"/>
    </source>
</evidence>
<gene>
    <name evidence="7" type="ORF">L3049_18060</name>
</gene>
<dbReference type="InterPro" id="IPR050739">
    <property type="entry name" value="MFP"/>
</dbReference>
<keyword evidence="5" id="KW-0175">Coiled coil</keyword>
<dbReference type="EMBL" id="JAKJSC010000006">
    <property type="protein sequence ID" value="MDE5419900.1"/>
    <property type="molecule type" value="Genomic_DNA"/>
</dbReference>
<comment type="subcellular location">
    <subcellularLocation>
        <location evidence="1">Membrane</location>
        <topology evidence="1">Single-pass membrane protein</topology>
    </subcellularLocation>
</comment>